<dbReference type="SUPFAM" id="SSF55785">
    <property type="entry name" value="PYP-like sensor domain (PAS domain)"/>
    <property type="match status" value="2"/>
</dbReference>
<keyword evidence="6" id="KW-1185">Reference proteome</keyword>
<dbReference type="NCBIfam" id="TIGR00229">
    <property type="entry name" value="sensory_box"/>
    <property type="match status" value="1"/>
</dbReference>
<reference evidence="5" key="1">
    <citation type="submission" date="2023-06" db="EMBL/GenBank/DDBJ databases">
        <title>Egi l300058.</title>
        <authorList>
            <person name="Gao L."/>
            <person name="Fang B.-Z."/>
            <person name="Li W.-J."/>
        </authorList>
    </citation>
    <scope>NUCLEOTIDE SEQUENCE</scope>
    <source>
        <strain evidence="5">EGI L300058</strain>
    </source>
</reference>
<dbReference type="SMART" id="SM00052">
    <property type="entry name" value="EAL"/>
    <property type="match status" value="1"/>
</dbReference>
<dbReference type="PROSITE" id="PS50883">
    <property type="entry name" value="EAL"/>
    <property type="match status" value="1"/>
</dbReference>
<feature type="domain" description="PAS" evidence="2">
    <location>
        <begin position="156"/>
        <end position="226"/>
    </location>
</feature>
<accession>A0ABT8GFP4</accession>
<dbReference type="Gene3D" id="3.30.70.270">
    <property type="match status" value="1"/>
</dbReference>
<dbReference type="Pfam" id="PF08448">
    <property type="entry name" value="PAS_4"/>
    <property type="match status" value="1"/>
</dbReference>
<dbReference type="InterPro" id="IPR001633">
    <property type="entry name" value="EAL_dom"/>
</dbReference>
<dbReference type="SUPFAM" id="SSF141868">
    <property type="entry name" value="EAL domain-like"/>
    <property type="match status" value="1"/>
</dbReference>
<gene>
    <name evidence="5" type="ORF">QQX02_04885</name>
</gene>
<dbReference type="PANTHER" id="PTHR44757:SF2">
    <property type="entry name" value="BIOFILM ARCHITECTURE MAINTENANCE PROTEIN MBAA"/>
    <property type="match status" value="1"/>
</dbReference>
<dbReference type="NCBIfam" id="TIGR00254">
    <property type="entry name" value="GGDEF"/>
    <property type="match status" value="1"/>
</dbReference>
<feature type="domain" description="EAL" evidence="3">
    <location>
        <begin position="471"/>
        <end position="720"/>
    </location>
</feature>
<dbReference type="Pfam" id="PF00563">
    <property type="entry name" value="EAL"/>
    <property type="match status" value="1"/>
</dbReference>
<sequence>MEQTHNVRADRAGDTPDGHARALEPDAVTADLAKRMAPFERSVHGVMFTTPDGRIAAANPAACQLLRWDEAEIQALGRAGLADPTDDRWGSAVATRSEQGSFRGRLRFVRGDGSTLTADVSSAIFLHEGQPWTYVLFDDASAVDAALEDAARQKAYADVVVQMLDSISDAYWAVDGDWNITFINREAERLLKVERADVLGRNLWDVFPTARGTVFQREYEHVIGTGRASTFEGYYLGTGLRCEVRAYPLDAGGVAVYFLDVGDRYAVAAERERLLEAEQSARAVAEAALAAAEQTRVQLAVRAAADDLTGLLNRSGLADALRDAVGAGDVRVCLLLADLDNFKLVNDTLGHVVGDRVLQVFADRLRMIAGPDALLARLGGDEFAVTLLGRAAEDSNAFAERILAIARHPVEVDGNSLIVTASIGLAATPSGGADIGRLLRDADAALYRAKGEGRDQSAWFDDALHARAVERVDLEQQLRAALTTDALTAHFQPGFDLRTGNAVDVETLARWTSPSRGSISPAVFVPVAEESGLVHALGDRILCLAVTQAARWRANDEVRVWVNVSPRQLAAAGLADRIESLLRDANLPAERLGIEVTESSLIDERRFADELRAIHNMGVGLAIDDFGTGYSSLARLASMPVDLLKIDRSFVSHDTSERGTSLLEGIVTLGHSLGARVTAEGVETKEQLQRVIDAGCDTAAGYLLQRPVEARDVVWTTLLT</sequence>
<dbReference type="PROSITE" id="PS50112">
    <property type="entry name" value="PAS"/>
    <property type="match status" value="1"/>
</dbReference>
<dbReference type="SMART" id="SM00091">
    <property type="entry name" value="PAS"/>
    <property type="match status" value="2"/>
</dbReference>
<dbReference type="InterPro" id="IPR013656">
    <property type="entry name" value="PAS_4"/>
</dbReference>
<dbReference type="SUPFAM" id="SSF55073">
    <property type="entry name" value="Nucleotide cyclase"/>
    <property type="match status" value="1"/>
</dbReference>
<feature type="domain" description="GGDEF" evidence="4">
    <location>
        <begin position="330"/>
        <end position="462"/>
    </location>
</feature>
<dbReference type="InterPro" id="IPR035919">
    <property type="entry name" value="EAL_sf"/>
</dbReference>
<dbReference type="InterPro" id="IPR029787">
    <property type="entry name" value="Nucleotide_cyclase"/>
</dbReference>
<evidence type="ECO:0000313" key="5">
    <source>
        <dbReference type="EMBL" id="MDN4480257.1"/>
    </source>
</evidence>
<dbReference type="Gene3D" id="3.20.20.450">
    <property type="entry name" value="EAL domain"/>
    <property type="match status" value="1"/>
</dbReference>
<dbReference type="CDD" id="cd01948">
    <property type="entry name" value="EAL"/>
    <property type="match status" value="1"/>
</dbReference>
<comment type="caution">
    <text evidence="5">The sequence shown here is derived from an EMBL/GenBank/DDBJ whole genome shotgun (WGS) entry which is preliminary data.</text>
</comment>
<dbReference type="InterPro" id="IPR052155">
    <property type="entry name" value="Biofilm_reg_signaling"/>
</dbReference>
<evidence type="ECO:0000313" key="6">
    <source>
        <dbReference type="Proteomes" id="UP001172708"/>
    </source>
</evidence>
<dbReference type="CDD" id="cd01949">
    <property type="entry name" value="GGDEF"/>
    <property type="match status" value="1"/>
</dbReference>
<protein>
    <submittedName>
        <fullName evidence="5">EAL domain-containing protein</fullName>
    </submittedName>
</protein>
<dbReference type="InterPro" id="IPR043128">
    <property type="entry name" value="Rev_trsase/Diguanyl_cyclase"/>
</dbReference>
<proteinExistence type="predicted"/>
<dbReference type="InterPro" id="IPR000014">
    <property type="entry name" value="PAS"/>
</dbReference>
<feature type="region of interest" description="Disordered" evidence="1">
    <location>
        <begin position="1"/>
        <end position="23"/>
    </location>
</feature>
<dbReference type="EMBL" id="JAUHQA010000001">
    <property type="protein sequence ID" value="MDN4480257.1"/>
    <property type="molecule type" value="Genomic_DNA"/>
</dbReference>
<dbReference type="Gene3D" id="3.30.450.20">
    <property type="entry name" value="PAS domain"/>
    <property type="match status" value="2"/>
</dbReference>
<dbReference type="SMART" id="SM00267">
    <property type="entry name" value="GGDEF"/>
    <property type="match status" value="1"/>
</dbReference>
<evidence type="ECO:0000259" key="3">
    <source>
        <dbReference type="PROSITE" id="PS50883"/>
    </source>
</evidence>
<dbReference type="Proteomes" id="UP001172708">
    <property type="component" value="Unassembled WGS sequence"/>
</dbReference>
<name>A0ABT8GFP4_9MICO</name>
<dbReference type="Pfam" id="PF00990">
    <property type="entry name" value="GGDEF"/>
    <property type="match status" value="1"/>
</dbReference>
<dbReference type="PANTHER" id="PTHR44757">
    <property type="entry name" value="DIGUANYLATE CYCLASE DGCP"/>
    <property type="match status" value="1"/>
</dbReference>
<evidence type="ECO:0000259" key="2">
    <source>
        <dbReference type="PROSITE" id="PS50112"/>
    </source>
</evidence>
<dbReference type="Pfam" id="PF13426">
    <property type="entry name" value="PAS_9"/>
    <property type="match status" value="1"/>
</dbReference>
<evidence type="ECO:0000256" key="1">
    <source>
        <dbReference type="SAM" id="MobiDB-lite"/>
    </source>
</evidence>
<dbReference type="InterPro" id="IPR000160">
    <property type="entry name" value="GGDEF_dom"/>
</dbReference>
<dbReference type="PROSITE" id="PS50887">
    <property type="entry name" value="GGDEF"/>
    <property type="match status" value="1"/>
</dbReference>
<dbReference type="InterPro" id="IPR035965">
    <property type="entry name" value="PAS-like_dom_sf"/>
</dbReference>
<dbReference type="CDD" id="cd00130">
    <property type="entry name" value="PAS"/>
    <property type="match status" value="2"/>
</dbReference>
<organism evidence="5 6">
    <name type="scientific">Demequina muriae</name>
    <dbReference type="NCBI Taxonomy" id="3051664"/>
    <lineage>
        <taxon>Bacteria</taxon>
        <taxon>Bacillati</taxon>
        <taxon>Actinomycetota</taxon>
        <taxon>Actinomycetes</taxon>
        <taxon>Micrococcales</taxon>
        <taxon>Demequinaceae</taxon>
        <taxon>Demequina</taxon>
    </lineage>
</organism>
<evidence type="ECO:0000259" key="4">
    <source>
        <dbReference type="PROSITE" id="PS50887"/>
    </source>
</evidence>